<dbReference type="Gramene" id="OB02G35420.1">
    <property type="protein sequence ID" value="OB02G35420.1"/>
    <property type="gene ID" value="OB02G35420"/>
</dbReference>
<protein>
    <submittedName>
        <fullName evidence="2">Uncharacterized protein</fullName>
    </submittedName>
</protein>
<dbReference type="eggNOG" id="ENOG502S75Z">
    <property type="taxonomic scope" value="Eukaryota"/>
</dbReference>
<proteinExistence type="predicted"/>
<dbReference type="HOGENOM" id="CLU_155634_0_0_1"/>
<dbReference type="Proteomes" id="UP000006038">
    <property type="component" value="Unassembled WGS sequence"/>
</dbReference>
<keyword evidence="3" id="KW-1185">Reference proteome</keyword>
<feature type="region of interest" description="Disordered" evidence="1">
    <location>
        <begin position="65"/>
        <end position="88"/>
    </location>
</feature>
<evidence type="ECO:0000313" key="3">
    <source>
        <dbReference type="Proteomes" id="UP000006038"/>
    </source>
</evidence>
<reference evidence="2" key="1">
    <citation type="submission" date="2013-04" db="UniProtKB">
        <authorList>
            <consortium name="EnsemblPlants"/>
        </authorList>
    </citation>
    <scope>IDENTIFICATION</scope>
</reference>
<organism evidence="2">
    <name type="scientific">Oryza brachyantha</name>
    <name type="common">malo sina</name>
    <dbReference type="NCBI Taxonomy" id="4533"/>
    <lineage>
        <taxon>Eukaryota</taxon>
        <taxon>Viridiplantae</taxon>
        <taxon>Streptophyta</taxon>
        <taxon>Embryophyta</taxon>
        <taxon>Tracheophyta</taxon>
        <taxon>Spermatophyta</taxon>
        <taxon>Magnoliopsida</taxon>
        <taxon>Liliopsida</taxon>
        <taxon>Poales</taxon>
        <taxon>Poaceae</taxon>
        <taxon>BOP clade</taxon>
        <taxon>Oryzoideae</taxon>
        <taxon>Oryzeae</taxon>
        <taxon>Oryzinae</taxon>
        <taxon>Oryza</taxon>
    </lineage>
</organism>
<accession>J3LFX5</accession>
<evidence type="ECO:0000256" key="1">
    <source>
        <dbReference type="SAM" id="MobiDB-lite"/>
    </source>
</evidence>
<dbReference type="EnsemblPlants" id="OB02G35420.1">
    <property type="protein sequence ID" value="OB02G35420.1"/>
    <property type="gene ID" value="OB02G35420"/>
</dbReference>
<dbReference type="STRING" id="4533.J3LFX5"/>
<name>J3LFX5_ORYBR</name>
<sequence>FEAETPGERRCTGLAAEAVEGAALALERVDDVHGGDGLAAGVLRVGDGVADDVLQEDLEHAAGLLVDEPGDALDAAPPRQPPDRRLRDPLDVVAENLAVALRPALAEPLASLAAPRHRRRR</sequence>
<dbReference type="OMA" id="VLTICYS"/>
<dbReference type="AlphaFoldDB" id="J3LFX5"/>
<evidence type="ECO:0000313" key="2">
    <source>
        <dbReference type="EnsemblPlants" id="OB02G35420.1"/>
    </source>
</evidence>